<keyword evidence="2" id="KW-1185">Reference proteome</keyword>
<proteinExistence type="predicted"/>
<dbReference type="EMBL" id="FR872582">
    <property type="protein sequence ID" value="CCB88032.1"/>
    <property type="molecule type" value="Genomic_DNA"/>
</dbReference>
<dbReference type="AlphaFoldDB" id="F8L5D8"/>
<protein>
    <submittedName>
        <fullName evidence="1">Uncharacterized protein</fullName>
    </submittedName>
</protein>
<gene>
    <name evidence="1" type="ordered locus">SNE_A01550</name>
</gene>
<evidence type="ECO:0000313" key="2">
    <source>
        <dbReference type="Proteomes" id="UP000000496"/>
    </source>
</evidence>
<dbReference type="HOGENOM" id="CLU_3084731_0_0_0"/>
<name>F8L5D8_SIMNZ</name>
<organism evidence="1 2">
    <name type="scientific">Simkania negevensis (strain ATCC VR-1471 / DSM 27360 / Z)</name>
    <dbReference type="NCBI Taxonomy" id="331113"/>
    <lineage>
        <taxon>Bacteria</taxon>
        <taxon>Pseudomonadati</taxon>
        <taxon>Chlamydiota</taxon>
        <taxon>Chlamydiia</taxon>
        <taxon>Parachlamydiales</taxon>
        <taxon>Simkaniaceae</taxon>
        <taxon>Simkania</taxon>
    </lineage>
</organism>
<accession>F8L5D8</accession>
<dbReference type="KEGG" id="sng:SNE_A01550"/>
<reference evidence="1 2" key="2">
    <citation type="journal article" date="2011" name="Mol. Biol. Evol.">
        <title>Unity in variety--the pan-genome of the Chlamydiae.</title>
        <authorList>
            <person name="Collingro A."/>
            <person name="Tischler P."/>
            <person name="Weinmaier T."/>
            <person name="Penz T."/>
            <person name="Heinz E."/>
            <person name="Brunham R.C."/>
            <person name="Read T.D."/>
            <person name="Bavoil P.M."/>
            <person name="Sachse K."/>
            <person name="Kahane S."/>
            <person name="Friedman M.G."/>
            <person name="Rattei T."/>
            <person name="Myers G.S."/>
            <person name="Horn M."/>
        </authorList>
    </citation>
    <scope>NUCLEOTIDE SEQUENCE [LARGE SCALE GENOMIC DNA]</scope>
    <source>
        <strain evidence="2">ATCC VR-1471 / Z</strain>
    </source>
</reference>
<dbReference type="STRING" id="331113.SNE_A01550"/>
<sequence length="52" mass="5752">MKGIIFSCDDRDGGVFCACASRSSDVVSFLLMTYSTQIFPITNIIELSRENV</sequence>
<dbReference type="Proteomes" id="UP000000496">
    <property type="component" value="Chromosome gsn.131"/>
</dbReference>
<reference key="1">
    <citation type="journal article" date="2011" name="Mol. Biol. Evol.">
        <title>Unity in variety -- the pan-genome of the Chlamydiae.</title>
        <authorList>
            <person name="Collingro A."/>
            <person name="Tischler P."/>
            <person name="Weinmaier T."/>
            <person name="Penz T."/>
            <person name="Heinz E."/>
            <person name="Brunham R.C."/>
            <person name="Read T.D."/>
            <person name="Bavoil P.M."/>
            <person name="Sachse K."/>
            <person name="Kahane S."/>
            <person name="Friedman M.G."/>
            <person name="Rattei T."/>
            <person name="Myers G.S.A."/>
            <person name="Horn M."/>
        </authorList>
    </citation>
    <scope>NUCLEOTIDE SEQUENCE</scope>
    <source>
        <strain>Z</strain>
    </source>
</reference>
<evidence type="ECO:0000313" key="1">
    <source>
        <dbReference type="EMBL" id="CCB88032.1"/>
    </source>
</evidence>